<accession>A0A3B0UUE3</accession>
<proteinExistence type="predicted"/>
<sequence>MNRYPTPLFILLGLAIGIGLGLAVGWVFWPTQFTDANPAVLDDNYRRDYLLLIADGYALDNSLAVAQQRIDDLGEDGSQFMLSVLI</sequence>
<organism evidence="2">
    <name type="scientific">hydrothermal vent metagenome</name>
    <dbReference type="NCBI Taxonomy" id="652676"/>
    <lineage>
        <taxon>unclassified sequences</taxon>
        <taxon>metagenomes</taxon>
        <taxon>ecological metagenomes</taxon>
    </lineage>
</organism>
<name>A0A3B0UUE3_9ZZZZ</name>
<feature type="transmembrane region" description="Helical" evidence="1">
    <location>
        <begin position="7"/>
        <end position="29"/>
    </location>
</feature>
<protein>
    <submittedName>
        <fullName evidence="2">Uncharacterized protein</fullName>
    </submittedName>
</protein>
<reference evidence="2" key="1">
    <citation type="submission" date="2018-06" db="EMBL/GenBank/DDBJ databases">
        <authorList>
            <person name="Zhirakovskaya E."/>
        </authorList>
    </citation>
    <scope>NUCLEOTIDE SEQUENCE</scope>
</reference>
<evidence type="ECO:0000256" key="1">
    <source>
        <dbReference type="SAM" id="Phobius"/>
    </source>
</evidence>
<dbReference type="EMBL" id="UOEU01000279">
    <property type="protein sequence ID" value="VAW31733.1"/>
    <property type="molecule type" value="Genomic_DNA"/>
</dbReference>
<keyword evidence="1" id="KW-1133">Transmembrane helix</keyword>
<keyword evidence="1" id="KW-0472">Membrane</keyword>
<dbReference type="AlphaFoldDB" id="A0A3B0UUE3"/>
<keyword evidence="1" id="KW-0812">Transmembrane</keyword>
<feature type="non-terminal residue" evidence="2">
    <location>
        <position position="86"/>
    </location>
</feature>
<evidence type="ECO:0000313" key="2">
    <source>
        <dbReference type="EMBL" id="VAW31733.1"/>
    </source>
</evidence>
<gene>
    <name evidence="2" type="ORF">MNBD_CHLOROFLEXI01-740</name>
</gene>